<dbReference type="Proteomes" id="UP000326554">
    <property type="component" value="Unassembled WGS sequence"/>
</dbReference>
<keyword evidence="7" id="KW-1185">Reference proteome</keyword>
<organism evidence="6 7">
    <name type="scientific">Histidinibacterium aquaticum</name>
    <dbReference type="NCBI Taxonomy" id="2613962"/>
    <lineage>
        <taxon>Bacteria</taxon>
        <taxon>Pseudomonadati</taxon>
        <taxon>Pseudomonadota</taxon>
        <taxon>Alphaproteobacteria</taxon>
        <taxon>Rhodobacterales</taxon>
        <taxon>Paracoccaceae</taxon>
        <taxon>Histidinibacterium</taxon>
    </lineage>
</organism>
<dbReference type="GO" id="GO:0005198">
    <property type="term" value="F:structural molecule activity"/>
    <property type="evidence" value="ECO:0007669"/>
    <property type="project" value="UniProtKB-UniRule"/>
</dbReference>
<protein>
    <recommendedName>
        <fullName evidence="3">Flagellin</fullName>
    </recommendedName>
</protein>
<comment type="subcellular location">
    <subcellularLocation>
        <location evidence="3">Secreted</location>
    </subcellularLocation>
    <subcellularLocation>
        <location evidence="3">Bacterial flagellum</location>
    </subcellularLocation>
</comment>
<reference evidence="6 7" key="1">
    <citation type="submission" date="2019-09" db="EMBL/GenBank/DDBJ databases">
        <authorList>
            <person name="Park J.-S."/>
            <person name="Choi H.-J."/>
        </authorList>
    </citation>
    <scope>NUCLEOTIDE SEQUENCE [LARGE SCALE GENOMIC DNA]</scope>
    <source>
        <strain evidence="6 7">176SS1-4</strain>
    </source>
</reference>
<evidence type="ECO:0000259" key="4">
    <source>
        <dbReference type="Pfam" id="PF00669"/>
    </source>
</evidence>
<dbReference type="EMBL" id="VYQE01000001">
    <property type="protein sequence ID" value="KAA9009969.1"/>
    <property type="molecule type" value="Genomic_DNA"/>
</dbReference>
<comment type="similarity">
    <text evidence="1 3">Belongs to the bacterial flagellin family.</text>
</comment>
<dbReference type="InterPro" id="IPR001029">
    <property type="entry name" value="Flagellin_N"/>
</dbReference>
<dbReference type="Gene3D" id="1.20.1330.10">
    <property type="entry name" value="f41 fragment of flagellin, N-terminal domain"/>
    <property type="match status" value="1"/>
</dbReference>
<evidence type="ECO:0000256" key="2">
    <source>
        <dbReference type="ARBA" id="ARBA00023143"/>
    </source>
</evidence>
<gene>
    <name evidence="6" type="ORF">F3S47_01515</name>
</gene>
<evidence type="ECO:0000313" key="6">
    <source>
        <dbReference type="EMBL" id="KAA9009969.1"/>
    </source>
</evidence>
<dbReference type="GO" id="GO:0005576">
    <property type="term" value="C:extracellular region"/>
    <property type="evidence" value="ECO:0007669"/>
    <property type="project" value="UniProtKB-SubCell"/>
</dbReference>
<keyword evidence="2 3" id="KW-0975">Bacterial flagellum</keyword>
<feature type="domain" description="Flagellin C-terminal" evidence="5">
    <location>
        <begin position="285"/>
        <end position="358"/>
    </location>
</feature>
<keyword evidence="3" id="KW-0964">Secreted</keyword>
<dbReference type="RefSeq" id="WP_150443454.1">
    <property type="nucleotide sequence ID" value="NZ_VYQE01000001.1"/>
</dbReference>
<sequence>MPVISNPAPIYSQLTSLRHGVAVLRERLDTAGQEVASGKRTDIYGALGSGAGELIELHAMHERQVKQIDTNKVLAARMDAMSAVMGSVRTMADEVRAAALGVTSAGASDNGALKAAAASALDRILGQLNTSHSGTQLFSGIETAVSPMTAWDEAHPVTGLVPSQVIDGVIGGGVVSAADATAKAAELAQVFDGTALPAARTYEETFYSGAPLLDGGGVPVPRQSARIDEGVTLDYGVQANDPAFRDIYRGLAMLAATDATEIPDAAARQTWMEEALGALSSGLDGLLEAEARLGGAQKGLDETIALLESRRDLYAGQIGAMENVDPYEAATRLTELETRLEASYLVTRRLSEMSFLKFM</sequence>
<dbReference type="GO" id="GO:0009288">
    <property type="term" value="C:bacterial-type flagellum"/>
    <property type="evidence" value="ECO:0007669"/>
    <property type="project" value="UniProtKB-SubCell"/>
</dbReference>
<name>A0A5J5GNT4_9RHOB</name>
<feature type="domain" description="Flagellin N-terminal" evidence="4">
    <location>
        <begin position="26"/>
        <end position="143"/>
    </location>
</feature>
<dbReference type="SUPFAM" id="SSF64518">
    <property type="entry name" value="Phase 1 flagellin"/>
    <property type="match status" value="1"/>
</dbReference>
<evidence type="ECO:0000256" key="3">
    <source>
        <dbReference type="RuleBase" id="RU362073"/>
    </source>
</evidence>
<comment type="function">
    <text evidence="3">Flagellin is the subunit protein which polymerizes to form the filaments of bacterial flagella.</text>
</comment>
<evidence type="ECO:0000259" key="5">
    <source>
        <dbReference type="Pfam" id="PF00700"/>
    </source>
</evidence>
<proteinExistence type="inferred from homology"/>
<dbReference type="AlphaFoldDB" id="A0A5J5GNT4"/>
<dbReference type="Pfam" id="PF00669">
    <property type="entry name" value="Flagellin_N"/>
    <property type="match status" value="1"/>
</dbReference>
<dbReference type="InterPro" id="IPR046358">
    <property type="entry name" value="Flagellin_C"/>
</dbReference>
<dbReference type="Pfam" id="PF00700">
    <property type="entry name" value="Flagellin_C"/>
    <property type="match status" value="1"/>
</dbReference>
<accession>A0A5J5GNT4</accession>
<comment type="caution">
    <text evidence="6">The sequence shown here is derived from an EMBL/GenBank/DDBJ whole genome shotgun (WGS) entry which is preliminary data.</text>
</comment>
<evidence type="ECO:0000313" key="7">
    <source>
        <dbReference type="Proteomes" id="UP000326554"/>
    </source>
</evidence>
<evidence type="ECO:0000256" key="1">
    <source>
        <dbReference type="ARBA" id="ARBA00005709"/>
    </source>
</evidence>